<keyword evidence="2" id="KW-0812">Transmembrane</keyword>
<dbReference type="EMBL" id="JAAIUW010000009">
    <property type="protein sequence ID" value="KAF7816862.1"/>
    <property type="molecule type" value="Genomic_DNA"/>
</dbReference>
<dbReference type="AlphaFoldDB" id="A0A834WBY4"/>
<accession>A0A834WBY4</accession>
<feature type="transmembrane region" description="Helical" evidence="2">
    <location>
        <begin position="37"/>
        <end position="56"/>
    </location>
</feature>
<keyword evidence="2" id="KW-1133">Transmembrane helix</keyword>
<comment type="caution">
    <text evidence="3">The sequence shown here is derived from an EMBL/GenBank/DDBJ whole genome shotgun (WGS) entry which is preliminary data.</text>
</comment>
<feature type="transmembrane region" description="Helical" evidence="2">
    <location>
        <begin position="99"/>
        <end position="124"/>
    </location>
</feature>
<evidence type="ECO:0000313" key="3">
    <source>
        <dbReference type="EMBL" id="KAF7816862.1"/>
    </source>
</evidence>
<feature type="transmembrane region" description="Helical" evidence="2">
    <location>
        <begin position="62"/>
        <end position="78"/>
    </location>
</feature>
<feature type="compositionally biased region" description="Low complexity" evidence="1">
    <location>
        <begin position="160"/>
        <end position="173"/>
    </location>
</feature>
<name>A0A834WBY4_9FABA</name>
<proteinExistence type="predicted"/>
<keyword evidence="2" id="KW-0472">Membrane</keyword>
<reference evidence="3" key="1">
    <citation type="submission" date="2020-09" db="EMBL/GenBank/DDBJ databases">
        <title>Genome-Enabled Discovery of Anthraquinone Biosynthesis in Senna tora.</title>
        <authorList>
            <person name="Kang S.-H."/>
            <person name="Pandey R.P."/>
            <person name="Lee C.-M."/>
            <person name="Sim J.-S."/>
            <person name="Jeong J.-T."/>
            <person name="Choi B.-S."/>
            <person name="Jung M."/>
            <person name="Ginzburg D."/>
            <person name="Zhao K."/>
            <person name="Won S.Y."/>
            <person name="Oh T.-J."/>
            <person name="Yu Y."/>
            <person name="Kim N.-H."/>
            <person name="Lee O.R."/>
            <person name="Lee T.-H."/>
            <person name="Bashyal P."/>
            <person name="Kim T.-S."/>
            <person name="Lee W.-H."/>
            <person name="Kawkins C."/>
            <person name="Kim C.-K."/>
            <person name="Kim J.S."/>
            <person name="Ahn B.O."/>
            <person name="Rhee S.Y."/>
            <person name="Sohng J.K."/>
        </authorList>
    </citation>
    <scope>NUCLEOTIDE SEQUENCE</scope>
    <source>
        <tissue evidence="3">Leaf</tissue>
    </source>
</reference>
<feature type="region of interest" description="Disordered" evidence="1">
    <location>
        <begin position="147"/>
        <end position="205"/>
    </location>
</feature>
<evidence type="ECO:0000313" key="4">
    <source>
        <dbReference type="Proteomes" id="UP000634136"/>
    </source>
</evidence>
<sequence length="300" mass="33815">MLEMQEFHLNLQDQMFPVTLQPCHKTNRGIWIRLKKVYAAMVVLHALFLACLFSPLTMALKILAGLFILAILLLKTWWKIRVIFYMDLENRHDFDIVDLGTRAIFLIVLSLFVGYCLLVGRLYIISYEALQATSIVDSYFLSLDMSGSSETTGKSPIVVSSETSSFSEESPPSFRRESSSGDGEFVGVAPRSSGGPEVAPDEHTGLDAVVVETRSTLTSTSDLRNIWELFFAPFEREVSDALRTRRSENPPSKFSFDFDIVPAKPNECVLDGPPDSFAFYLHPMMEGEYCLHLLNLKSKF</sequence>
<keyword evidence="4" id="KW-1185">Reference proteome</keyword>
<gene>
    <name evidence="3" type="ORF">G2W53_030831</name>
</gene>
<organism evidence="3 4">
    <name type="scientific">Senna tora</name>
    <dbReference type="NCBI Taxonomy" id="362788"/>
    <lineage>
        <taxon>Eukaryota</taxon>
        <taxon>Viridiplantae</taxon>
        <taxon>Streptophyta</taxon>
        <taxon>Embryophyta</taxon>
        <taxon>Tracheophyta</taxon>
        <taxon>Spermatophyta</taxon>
        <taxon>Magnoliopsida</taxon>
        <taxon>eudicotyledons</taxon>
        <taxon>Gunneridae</taxon>
        <taxon>Pentapetalae</taxon>
        <taxon>rosids</taxon>
        <taxon>fabids</taxon>
        <taxon>Fabales</taxon>
        <taxon>Fabaceae</taxon>
        <taxon>Caesalpinioideae</taxon>
        <taxon>Cassia clade</taxon>
        <taxon>Senna</taxon>
    </lineage>
</organism>
<dbReference type="Proteomes" id="UP000634136">
    <property type="component" value="Unassembled WGS sequence"/>
</dbReference>
<evidence type="ECO:0000256" key="2">
    <source>
        <dbReference type="SAM" id="Phobius"/>
    </source>
</evidence>
<evidence type="ECO:0000256" key="1">
    <source>
        <dbReference type="SAM" id="MobiDB-lite"/>
    </source>
</evidence>
<protein>
    <submittedName>
        <fullName evidence="3">Uncharacterized protein</fullName>
    </submittedName>
</protein>